<reference evidence="6" key="1">
    <citation type="submission" date="2024-07" db="EMBL/GenBank/DDBJ databases">
        <title>Two chromosome-level genome assemblies of Korean endemic species Abeliophyllum distichum and Forsythia ovata (Oleaceae).</title>
        <authorList>
            <person name="Jang H."/>
        </authorList>
    </citation>
    <scope>NUCLEOTIDE SEQUENCE [LARGE SCALE GENOMIC DNA]</scope>
</reference>
<dbReference type="GO" id="GO:0005874">
    <property type="term" value="C:microtubule"/>
    <property type="evidence" value="ECO:0007669"/>
    <property type="project" value="UniProtKB-KW"/>
</dbReference>
<evidence type="ECO:0000256" key="1">
    <source>
        <dbReference type="ARBA" id="ARBA00004245"/>
    </source>
</evidence>
<comment type="similarity">
    <text evidence="2">Belongs to the MAP65/ASE1 family.</text>
</comment>
<evidence type="ECO:0000256" key="3">
    <source>
        <dbReference type="ARBA" id="ARBA00022701"/>
    </source>
</evidence>
<dbReference type="InterPro" id="IPR007145">
    <property type="entry name" value="MAP65_Ase1_PRC1"/>
</dbReference>
<gene>
    <name evidence="5" type="ORF">Fot_38368</name>
</gene>
<keyword evidence="6" id="KW-1185">Reference proteome</keyword>
<protein>
    <submittedName>
        <fullName evidence="5">Protein regulator of cytokinesis 1</fullName>
    </submittedName>
</protein>
<proteinExistence type="inferred from homology"/>
<organism evidence="5 6">
    <name type="scientific">Forsythia ovata</name>
    <dbReference type="NCBI Taxonomy" id="205694"/>
    <lineage>
        <taxon>Eukaryota</taxon>
        <taxon>Viridiplantae</taxon>
        <taxon>Streptophyta</taxon>
        <taxon>Embryophyta</taxon>
        <taxon>Tracheophyta</taxon>
        <taxon>Spermatophyta</taxon>
        <taxon>Magnoliopsida</taxon>
        <taxon>eudicotyledons</taxon>
        <taxon>Gunneridae</taxon>
        <taxon>Pentapetalae</taxon>
        <taxon>asterids</taxon>
        <taxon>lamiids</taxon>
        <taxon>Lamiales</taxon>
        <taxon>Oleaceae</taxon>
        <taxon>Forsythieae</taxon>
        <taxon>Forsythia</taxon>
    </lineage>
</organism>
<dbReference type="Gene3D" id="1.20.58.1520">
    <property type="match status" value="1"/>
</dbReference>
<evidence type="ECO:0000313" key="5">
    <source>
        <dbReference type="EMBL" id="KAL2494611.1"/>
    </source>
</evidence>
<keyword evidence="4" id="KW-0206">Cytoskeleton</keyword>
<evidence type="ECO:0000313" key="6">
    <source>
        <dbReference type="Proteomes" id="UP001604277"/>
    </source>
</evidence>
<dbReference type="EMBL" id="JBFOLJ010000011">
    <property type="protein sequence ID" value="KAL2494611.1"/>
    <property type="molecule type" value="Genomic_DNA"/>
</dbReference>
<evidence type="ECO:0000256" key="2">
    <source>
        <dbReference type="ARBA" id="ARBA00006187"/>
    </source>
</evidence>
<dbReference type="PANTHER" id="PTHR19321">
    <property type="entry name" value="PROTEIN REGULATOR OF CYTOKINESIS 1 PRC1-RELATED"/>
    <property type="match status" value="1"/>
</dbReference>
<accession>A0ABD1S2D7</accession>
<comment type="caution">
    <text evidence="5">The sequence shown here is derived from an EMBL/GenBank/DDBJ whole genome shotgun (WGS) entry which is preliminary data.</text>
</comment>
<sequence>MRSLFQDLQSSMISTLCTAQAARVKILALIDSCNLEPVDLSADMDNQIVKSKEEALSRKAILDKVEKWMSSCKEESCLEDYKEESCLEDYNRDIDAYLEESRKQPTPLSARASMYRCHGAPPPRGGISLGGAALPYTNRSTLGLSHTL</sequence>
<keyword evidence="4" id="KW-0963">Cytoplasm</keyword>
<comment type="subcellular location">
    <subcellularLocation>
        <location evidence="1">Cytoplasm</location>
        <location evidence="1">Cytoskeleton</location>
    </subcellularLocation>
</comment>
<dbReference type="PANTHER" id="PTHR19321:SF41">
    <property type="entry name" value="FASCETTO-RELATED"/>
    <property type="match status" value="1"/>
</dbReference>
<name>A0ABD1S2D7_9LAMI</name>
<evidence type="ECO:0000256" key="4">
    <source>
        <dbReference type="ARBA" id="ARBA00023212"/>
    </source>
</evidence>
<keyword evidence="3" id="KW-0493">Microtubule</keyword>
<dbReference type="AlphaFoldDB" id="A0ABD1S2D7"/>
<dbReference type="Proteomes" id="UP001604277">
    <property type="component" value="Unassembled WGS sequence"/>
</dbReference>